<evidence type="ECO:0000313" key="2">
    <source>
        <dbReference type="EnsemblFungi" id="EJT74220"/>
    </source>
</evidence>
<protein>
    <submittedName>
        <fullName evidence="1 2">Uncharacterized protein</fullName>
    </submittedName>
</protein>
<sequence length="239" mass="26349">MPVRVAFLSSTDLGFDATGAPAKRECRQSVTTEQAPVPSWKDDPLRPVVLVKSQEPYLPALKFTLSLCLENTLPRWARQLPAALGFMRESKKRARYITGREQGQSEAQWMGRMHGSTSRSLPWAGASTLVSDITSRCCALRKHGWLLKSNHAGERCCCGQVFRSMTWAFRVEQLTASPPDIEAGQGGYRLASRKKEDVASTSSFLLPVRSSFLSSARERTRFVLGAIRPSHPVVDGPGG</sequence>
<accession>J3P3H8</accession>
<dbReference type="Proteomes" id="UP000006039">
    <property type="component" value="Unassembled WGS sequence"/>
</dbReference>
<evidence type="ECO:0000313" key="3">
    <source>
        <dbReference type="Proteomes" id="UP000006039"/>
    </source>
</evidence>
<name>J3P3H8_GAET3</name>
<reference evidence="3" key="1">
    <citation type="submission" date="2010-07" db="EMBL/GenBank/DDBJ databases">
        <title>The genome sequence of Gaeumannomyces graminis var. tritici strain R3-111a-1.</title>
        <authorList>
            <consortium name="The Broad Institute Genome Sequencing Platform"/>
            <person name="Ma L.-J."/>
            <person name="Dead R."/>
            <person name="Young S."/>
            <person name="Zeng Q."/>
            <person name="Koehrsen M."/>
            <person name="Alvarado L."/>
            <person name="Berlin A."/>
            <person name="Chapman S.B."/>
            <person name="Chen Z."/>
            <person name="Freedman E."/>
            <person name="Gellesch M."/>
            <person name="Goldberg J."/>
            <person name="Griggs A."/>
            <person name="Gujja S."/>
            <person name="Heilman E.R."/>
            <person name="Heiman D."/>
            <person name="Hepburn T."/>
            <person name="Howarth C."/>
            <person name="Jen D."/>
            <person name="Larson L."/>
            <person name="Mehta T."/>
            <person name="Neiman D."/>
            <person name="Pearson M."/>
            <person name="Roberts A."/>
            <person name="Saif S."/>
            <person name="Shea T."/>
            <person name="Shenoy N."/>
            <person name="Sisk P."/>
            <person name="Stolte C."/>
            <person name="Sykes S."/>
            <person name="Walk T."/>
            <person name="White J."/>
            <person name="Yandava C."/>
            <person name="Haas B."/>
            <person name="Nusbaum C."/>
            <person name="Birren B."/>
        </authorList>
    </citation>
    <scope>NUCLEOTIDE SEQUENCE [LARGE SCALE GENOMIC DNA]</scope>
    <source>
        <strain evidence="3">R3-111a-1</strain>
    </source>
</reference>
<dbReference type="HOGENOM" id="CLU_1161204_0_0_1"/>
<organism evidence="1">
    <name type="scientific">Gaeumannomyces tritici (strain R3-111a-1)</name>
    <name type="common">Wheat and barley take-all root rot fungus</name>
    <name type="synonym">Gaeumannomyces graminis var. tritici</name>
    <dbReference type="NCBI Taxonomy" id="644352"/>
    <lineage>
        <taxon>Eukaryota</taxon>
        <taxon>Fungi</taxon>
        <taxon>Dikarya</taxon>
        <taxon>Ascomycota</taxon>
        <taxon>Pezizomycotina</taxon>
        <taxon>Sordariomycetes</taxon>
        <taxon>Sordariomycetidae</taxon>
        <taxon>Magnaporthales</taxon>
        <taxon>Magnaporthaceae</taxon>
        <taxon>Gaeumannomyces</taxon>
    </lineage>
</organism>
<reference evidence="1" key="3">
    <citation type="submission" date="2010-09" db="EMBL/GenBank/DDBJ databases">
        <title>Annotation of Gaeumannomyces graminis var. tritici R3-111a-1.</title>
        <authorList>
            <consortium name="The Broad Institute Genome Sequencing Platform"/>
            <person name="Ma L.-J."/>
            <person name="Dead R."/>
            <person name="Young S.K."/>
            <person name="Zeng Q."/>
            <person name="Gargeya S."/>
            <person name="Fitzgerald M."/>
            <person name="Haas B."/>
            <person name="Abouelleil A."/>
            <person name="Alvarado L."/>
            <person name="Arachchi H.M."/>
            <person name="Berlin A."/>
            <person name="Brown A."/>
            <person name="Chapman S.B."/>
            <person name="Chen Z."/>
            <person name="Dunbar C."/>
            <person name="Freedman E."/>
            <person name="Gearin G."/>
            <person name="Gellesch M."/>
            <person name="Goldberg J."/>
            <person name="Griggs A."/>
            <person name="Gujja S."/>
            <person name="Heiman D."/>
            <person name="Howarth C."/>
            <person name="Larson L."/>
            <person name="Lui A."/>
            <person name="MacDonald P.J.P."/>
            <person name="Mehta T."/>
            <person name="Montmayeur A."/>
            <person name="Murphy C."/>
            <person name="Neiman D."/>
            <person name="Pearson M."/>
            <person name="Priest M."/>
            <person name="Roberts A."/>
            <person name="Saif S."/>
            <person name="Shea T."/>
            <person name="Shenoy N."/>
            <person name="Sisk P."/>
            <person name="Stolte C."/>
            <person name="Sykes S."/>
            <person name="Yandava C."/>
            <person name="Wortman J."/>
            <person name="Nusbaum C."/>
            <person name="Birren B."/>
        </authorList>
    </citation>
    <scope>NUCLEOTIDE SEQUENCE</scope>
    <source>
        <strain evidence="1">R3-111a-1</strain>
    </source>
</reference>
<dbReference type="GeneID" id="20348522"/>
<keyword evidence="3" id="KW-1185">Reference proteome</keyword>
<dbReference type="EMBL" id="GL385398">
    <property type="protein sequence ID" value="EJT74220.1"/>
    <property type="molecule type" value="Genomic_DNA"/>
</dbReference>
<gene>
    <name evidence="2" type="primary">20348522</name>
    <name evidence="1" type="ORF">GGTG_08064</name>
</gene>
<dbReference type="AlphaFoldDB" id="J3P3H8"/>
<dbReference type="VEuPathDB" id="FungiDB:GGTG_08064"/>
<evidence type="ECO:0000313" key="1">
    <source>
        <dbReference type="EMBL" id="EJT74220.1"/>
    </source>
</evidence>
<dbReference type="RefSeq" id="XP_009224164.1">
    <property type="nucleotide sequence ID" value="XM_009225900.1"/>
</dbReference>
<reference evidence="2" key="5">
    <citation type="submission" date="2018-04" db="UniProtKB">
        <authorList>
            <consortium name="EnsemblFungi"/>
        </authorList>
    </citation>
    <scope>IDENTIFICATION</scope>
    <source>
        <strain evidence="2">R3-111a-1</strain>
    </source>
</reference>
<proteinExistence type="predicted"/>
<dbReference type="EnsemblFungi" id="EJT74220">
    <property type="protein sequence ID" value="EJT74220"/>
    <property type="gene ID" value="GGTG_08064"/>
</dbReference>
<reference evidence="1" key="2">
    <citation type="submission" date="2010-07" db="EMBL/GenBank/DDBJ databases">
        <authorList>
            <consortium name="The Broad Institute Genome Sequencing Platform"/>
            <consortium name="Broad Institute Genome Sequencing Center for Infectious Disease"/>
            <person name="Ma L.-J."/>
            <person name="Dead R."/>
            <person name="Young S."/>
            <person name="Zeng Q."/>
            <person name="Koehrsen M."/>
            <person name="Alvarado L."/>
            <person name="Berlin A."/>
            <person name="Chapman S.B."/>
            <person name="Chen Z."/>
            <person name="Freedman E."/>
            <person name="Gellesch M."/>
            <person name="Goldberg J."/>
            <person name="Griggs A."/>
            <person name="Gujja S."/>
            <person name="Heilman E.R."/>
            <person name="Heiman D."/>
            <person name="Hepburn T."/>
            <person name="Howarth C."/>
            <person name="Jen D."/>
            <person name="Larson L."/>
            <person name="Mehta T."/>
            <person name="Neiman D."/>
            <person name="Pearson M."/>
            <person name="Roberts A."/>
            <person name="Saif S."/>
            <person name="Shea T."/>
            <person name="Shenoy N."/>
            <person name="Sisk P."/>
            <person name="Stolte C."/>
            <person name="Sykes S."/>
            <person name="Walk T."/>
            <person name="White J."/>
            <person name="Yandava C."/>
            <person name="Haas B."/>
            <person name="Nusbaum C."/>
            <person name="Birren B."/>
        </authorList>
    </citation>
    <scope>NUCLEOTIDE SEQUENCE</scope>
    <source>
        <strain evidence="1">R3-111a-1</strain>
    </source>
</reference>
<reference evidence="2" key="4">
    <citation type="journal article" date="2015" name="G3 (Bethesda)">
        <title>Genome sequences of three phytopathogenic species of the Magnaporthaceae family of fungi.</title>
        <authorList>
            <person name="Okagaki L.H."/>
            <person name="Nunes C.C."/>
            <person name="Sailsbery J."/>
            <person name="Clay B."/>
            <person name="Brown D."/>
            <person name="John T."/>
            <person name="Oh Y."/>
            <person name="Young N."/>
            <person name="Fitzgerald M."/>
            <person name="Haas B.J."/>
            <person name="Zeng Q."/>
            <person name="Young S."/>
            <person name="Adiconis X."/>
            <person name="Fan L."/>
            <person name="Levin J.Z."/>
            <person name="Mitchell T.K."/>
            <person name="Okubara P.A."/>
            <person name="Farman M.L."/>
            <person name="Kohn L.M."/>
            <person name="Birren B."/>
            <person name="Ma L.-J."/>
            <person name="Dean R.A."/>
        </authorList>
    </citation>
    <scope>NUCLEOTIDE SEQUENCE</scope>
    <source>
        <strain evidence="2">R3-111a-1</strain>
    </source>
</reference>